<comment type="subunit">
    <text evidence="9">Component of the Sec protein translocase complex. Heterotrimer consisting of SecY, SecE and SecG subunits. The heterotrimers can form oligomers, although 1 heterotrimer is thought to be able to translocate proteins. Interacts with the ribosome. Interacts with SecDF, and other proteins may be involved. Interacts with SecA.</text>
</comment>
<evidence type="ECO:0000256" key="7">
    <source>
        <dbReference type="ARBA" id="ARBA00023010"/>
    </source>
</evidence>
<evidence type="ECO:0000256" key="2">
    <source>
        <dbReference type="ARBA" id="ARBA00022448"/>
    </source>
</evidence>
<dbReference type="InterPro" id="IPR005807">
    <property type="entry name" value="SecE_bac"/>
</dbReference>
<sequence>MAKIIDYVKETRAELRHVTWPTRKQAIIYTAVVIGISLVTAAYLGVFDYLFSALLKLVI</sequence>
<dbReference type="GO" id="GO:0008320">
    <property type="term" value="F:protein transmembrane transporter activity"/>
    <property type="evidence" value="ECO:0007669"/>
    <property type="project" value="UniProtKB-UniRule"/>
</dbReference>
<dbReference type="GO" id="GO:0009306">
    <property type="term" value="P:protein secretion"/>
    <property type="evidence" value="ECO:0007669"/>
    <property type="project" value="UniProtKB-UniRule"/>
</dbReference>
<dbReference type="InterPro" id="IPR001901">
    <property type="entry name" value="Translocase_SecE/Sec61-g"/>
</dbReference>
<dbReference type="InterPro" id="IPR038379">
    <property type="entry name" value="SecE_sf"/>
</dbReference>
<evidence type="ECO:0000256" key="6">
    <source>
        <dbReference type="ARBA" id="ARBA00022989"/>
    </source>
</evidence>
<evidence type="ECO:0000256" key="3">
    <source>
        <dbReference type="ARBA" id="ARBA00022475"/>
    </source>
</evidence>
<evidence type="ECO:0000256" key="8">
    <source>
        <dbReference type="ARBA" id="ARBA00023136"/>
    </source>
</evidence>
<dbReference type="AlphaFoldDB" id="A0A1G2M9L1"/>
<feature type="transmembrane region" description="Helical" evidence="9">
    <location>
        <begin position="26"/>
        <end position="46"/>
    </location>
</feature>
<dbReference type="GO" id="GO:0065002">
    <property type="term" value="P:intracellular protein transmembrane transport"/>
    <property type="evidence" value="ECO:0007669"/>
    <property type="project" value="UniProtKB-UniRule"/>
</dbReference>
<dbReference type="GO" id="GO:0006605">
    <property type="term" value="P:protein targeting"/>
    <property type="evidence" value="ECO:0007669"/>
    <property type="project" value="UniProtKB-UniRule"/>
</dbReference>
<proteinExistence type="inferred from homology"/>
<dbReference type="Proteomes" id="UP000178121">
    <property type="component" value="Unassembled WGS sequence"/>
</dbReference>
<dbReference type="Pfam" id="PF00584">
    <property type="entry name" value="SecE"/>
    <property type="match status" value="1"/>
</dbReference>
<dbReference type="Gene3D" id="1.20.5.1030">
    <property type="entry name" value="Preprotein translocase secy subunit"/>
    <property type="match status" value="1"/>
</dbReference>
<dbReference type="EMBL" id="MHRI01000029">
    <property type="protein sequence ID" value="OHA20513.1"/>
    <property type="molecule type" value="Genomic_DNA"/>
</dbReference>
<evidence type="ECO:0000256" key="1">
    <source>
        <dbReference type="ARBA" id="ARBA00004370"/>
    </source>
</evidence>
<comment type="similarity">
    <text evidence="9">Belongs to the SecE/SEC61-gamma family.</text>
</comment>
<evidence type="ECO:0000256" key="5">
    <source>
        <dbReference type="ARBA" id="ARBA00022927"/>
    </source>
</evidence>
<dbReference type="HAMAP" id="MF_00422">
    <property type="entry name" value="SecE"/>
    <property type="match status" value="1"/>
</dbReference>
<keyword evidence="5 9" id="KW-0653">Protein transport</keyword>
<dbReference type="PANTHER" id="PTHR33910:SF1">
    <property type="entry name" value="PROTEIN TRANSLOCASE SUBUNIT SECE"/>
    <property type="match status" value="1"/>
</dbReference>
<reference evidence="10 11" key="1">
    <citation type="journal article" date="2016" name="Nat. Commun.">
        <title>Thousands of microbial genomes shed light on interconnected biogeochemical processes in an aquifer system.</title>
        <authorList>
            <person name="Anantharaman K."/>
            <person name="Brown C.T."/>
            <person name="Hug L.A."/>
            <person name="Sharon I."/>
            <person name="Castelle C.J."/>
            <person name="Probst A.J."/>
            <person name="Thomas B.C."/>
            <person name="Singh A."/>
            <person name="Wilkins M.J."/>
            <person name="Karaoz U."/>
            <person name="Brodie E.L."/>
            <person name="Williams K.H."/>
            <person name="Hubbard S.S."/>
            <person name="Banfield J.F."/>
        </authorList>
    </citation>
    <scope>NUCLEOTIDE SEQUENCE [LARGE SCALE GENOMIC DNA]</scope>
</reference>
<keyword evidence="8 9" id="KW-0472">Membrane</keyword>
<keyword evidence="2 9" id="KW-0813">Transport</keyword>
<dbReference type="PANTHER" id="PTHR33910">
    <property type="entry name" value="PROTEIN TRANSLOCASE SUBUNIT SECE"/>
    <property type="match status" value="1"/>
</dbReference>
<evidence type="ECO:0000313" key="10">
    <source>
        <dbReference type="EMBL" id="OHA20513.1"/>
    </source>
</evidence>
<protein>
    <recommendedName>
        <fullName evidence="9">Protein translocase subunit SecE</fullName>
    </recommendedName>
</protein>
<evidence type="ECO:0000313" key="11">
    <source>
        <dbReference type="Proteomes" id="UP000178121"/>
    </source>
</evidence>
<accession>A0A1G2M9L1</accession>
<dbReference type="NCBIfam" id="TIGR00964">
    <property type="entry name" value="secE_bact"/>
    <property type="match status" value="1"/>
</dbReference>
<comment type="caution">
    <text evidence="10">The sequence shown here is derived from an EMBL/GenBank/DDBJ whole genome shotgun (WGS) entry which is preliminary data.</text>
</comment>
<dbReference type="GO" id="GO:0043952">
    <property type="term" value="P:protein transport by the Sec complex"/>
    <property type="evidence" value="ECO:0007669"/>
    <property type="project" value="UniProtKB-UniRule"/>
</dbReference>
<keyword evidence="4 9" id="KW-0812">Transmembrane</keyword>
<comment type="subcellular location">
    <subcellularLocation>
        <location evidence="9">Cell membrane</location>
        <topology evidence="9">Single-pass membrane protein</topology>
    </subcellularLocation>
    <subcellularLocation>
        <location evidence="1">Membrane</location>
    </subcellularLocation>
</comment>
<keyword evidence="6 9" id="KW-1133">Transmembrane helix</keyword>
<keyword evidence="7 9" id="KW-0811">Translocation</keyword>
<gene>
    <name evidence="9" type="primary">secE</name>
    <name evidence="10" type="ORF">A2849_00765</name>
</gene>
<dbReference type="GO" id="GO:0005886">
    <property type="term" value="C:plasma membrane"/>
    <property type="evidence" value="ECO:0007669"/>
    <property type="project" value="UniProtKB-SubCell"/>
</dbReference>
<evidence type="ECO:0000256" key="9">
    <source>
        <dbReference type="HAMAP-Rule" id="MF_00422"/>
    </source>
</evidence>
<comment type="function">
    <text evidence="9">Essential subunit of the Sec protein translocation channel SecYEG. Clamps together the 2 halves of SecY. May contact the channel plug during translocation.</text>
</comment>
<organism evidence="10 11">
    <name type="scientific">Candidatus Taylorbacteria bacterium RIFCSPHIGHO2_01_FULL_51_15</name>
    <dbReference type="NCBI Taxonomy" id="1802304"/>
    <lineage>
        <taxon>Bacteria</taxon>
        <taxon>Candidatus Tayloriibacteriota</taxon>
    </lineage>
</organism>
<evidence type="ECO:0000256" key="4">
    <source>
        <dbReference type="ARBA" id="ARBA00022692"/>
    </source>
</evidence>
<keyword evidence="3 9" id="KW-1003">Cell membrane</keyword>
<name>A0A1G2M9L1_9BACT</name>